<gene>
    <name evidence="1" type="ORF">JYE49_03845</name>
</gene>
<accession>A0AC61MZQ9</accession>
<proteinExistence type="predicted"/>
<sequence length="126" mass="13845">MFLRKLTVLLVPLGLMLLLCLLIPLFGSMDAFFGPLLLGAVLGIMLALLLPLAGATRMREPFAWLLWIPAAVILLILLYQFLTTQQIGRDIPVLRLLMTGDTRIITAESAFAAYMLAFSVRTGKGI</sequence>
<protein>
    <submittedName>
        <fullName evidence="1">Uncharacterized protein</fullName>
    </submittedName>
</protein>
<name>A0AC61MZQ9_9FIRM</name>
<evidence type="ECO:0000313" key="1">
    <source>
        <dbReference type="EMBL" id="QUC67843.1"/>
    </source>
</evidence>
<organism evidence="1 2">
    <name type="scientific">Aristaeella hokkaidonensis</name>
    <dbReference type="NCBI Taxonomy" id="3046382"/>
    <lineage>
        <taxon>Bacteria</taxon>
        <taxon>Bacillati</taxon>
        <taxon>Bacillota</taxon>
        <taxon>Clostridia</taxon>
        <taxon>Eubacteriales</taxon>
        <taxon>Aristaeellaceae</taxon>
        <taxon>Aristaeella</taxon>
    </lineage>
</organism>
<evidence type="ECO:0000313" key="2">
    <source>
        <dbReference type="Proteomes" id="UP000682782"/>
    </source>
</evidence>
<dbReference type="EMBL" id="CP068393">
    <property type="protein sequence ID" value="QUC67843.1"/>
    <property type="molecule type" value="Genomic_DNA"/>
</dbReference>
<keyword evidence="2" id="KW-1185">Reference proteome</keyword>
<dbReference type="Proteomes" id="UP000682782">
    <property type="component" value="Chromosome"/>
</dbReference>
<reference evidence="1" key="1">
    <citation type="submission" date="2021-01" db="EMBL/GenBank/DDBJ databases">
        <title>Complete genome sequence of Clostridiales bacterium R-7.</title>
        <authorList>
            <person name="Mahoney-Kurpe S.C."/>
            <person name="Palevich N."/>
            <person name="Koike S."/>
            <person name="Moon C.D."/>
            <person name="Attwood G.T."/>
        </authorList>
    </citation>
    <scope>NUCLEOTIDE SEQUENCE</scope>
    <source>
        <strain evidence="1">R-7</strain>
    </source>
</reference>